<feature type="compositionally biased region" description="Basic residues" evidence="2">
    <location>
        <begin position="279"/>
        <end position="290"/>
    </location>
</feature>
<name>A0AA89AR75_9ASTE</name>
<gene>
    <name evidence="4" type="ORF">RJ639_010709</name>
</gene>
<organism evidence="4 5">
    <name type="scientific">Escallonia herrerae</name>
    <dbReference type="NCBI Taxonomy" id="1293975"/>
    <lineage>
        <taxon>Eukaryota</taxon>
        <taxon>Viridiplantae</taxon>
        <taxon>Streptophyta</taxon>
        <taxon>Embryophyta</taxon>
        <taxon>Tracheophyta</taxon>
        <taxon>Spermatophyta</taxon>
        <taxon>Magnoliopsida</taxon>
        <taxon>eudicotyledons</taxon>
        <taxon>Gunneridae</taxon>
        <taxon>Pentapetalae</taxon>
        <taxon>asterids</taxon>
        <taxon>campanulids</taxon>
        <taxon>Escalloniales</taxon>
        <taxon>Escalloniaceae</taxon>
        <taxon>Escallonia</taxon>
    </lineage>
</organism>
<comment type="function">
    <text evidence="1">Putative transcription activator involved in regulating light control of development.</text>
</comment>
<comment type="similarity">
    <text evidence="1">Belongs to the FHY3/FAR1 family.</text>
</comment>
<dbReference type="GO" id="GO:0008270">
    <property type="term" value="F:zinc ion binding"/>
    <property type="evidence" value="ECO:0007669"/>
    <property type="project" value="UniProtKB-UniRule"/>
</dbReference>
<dbReference type="Proteomes" id="UP001188597">
    <property type="component" value="Unassembled WGS sequence"/>
</dbReference>
<keyword evidence="1" id="KW-0479">Metal-binding</keyword>
<dbReference type="EMBL" id="JAVXUP010001405">
    <property type="protein sequence ID" value="KAK3012045.1"/>
    <property type="molecule type" value="Genomic_DNA"/>
</dbReference>
<keyword evidence="5" id="KW-1185">Reference proteome</keyword>
<dbReference type="GO" id="GO:0006355">
    <property type="term" value="P:regulation of DNA-templated transcription"/>
    <property type="evidence" value="ECO:0007669"/>
    <property type="project" value="UniProtKB-UniRule"/>
</dbReference>
<comment type="subcellular location">
    <subcellularLocation>
        <location evidence="1">Nucleus</location>
    </subcellularLocation>
</comment>
<dbReference type="InterPro" id="IPR004330">
    <property type="entry name" value="FAR1_DNA_bnd_dom"/>
</dbReference>
<sequence>MGIDLERRSGQDEILDGALCTNISDAEEVDAGEEDMDLLTTCGDIEENPAANVNEDITKSRDGVDVGSGRVDVLNNGIIDFEPRKGLEFESKEAAYSFYREYARSLGFDITIKASRRSKKSGKFIDVKIVCSRYGSKHDEFEKRWWKMVDKYNLREDTWFQSLYEDRKKWVPAYMRDICLAGLCTTERSDSISSYFDKYINKETTVKEFIDQYKVFLLDRYEEEEKADFETRHKQLTLRSLSPFEKRVNNSSRSLLEPFTHDDLLSIEEENRGSNAAKASKRKKLQKKQKVQSEARVMPVTMQDSSQQMELLNPRVHPSEISYISQQKTQGMDLGSRTSNLDAYHGAQQQGAQGLGQLNSLPLLRDGYYSNQQSMQALLHGQLNFRAPAIQEFFDIQDNLHDMAVEVAMGLVAGCVVRSHFLTTEGVEEAGIGLCTVDPRLVLPVIAVAIL</sequence>
<feature type="region of interest" description="Disordered" evidence="2">
    <location>
        <begin position="270"/>
        <end position="308"/>
    </location>
</feature>
<dbReference type="PANTHER" id="PTHR31669:SF280">
    <property type="entry name" value="PROTEIN FAR1-RELATED SEQUENCE 2"/>
    <property type="match status" value="1"/>
</dbReference>
<protein>
    <recommendedName>
        <fullName evidence="1">Protein FAR1-RELATED SEQUENCE</fullName>
    </recommendedName>
</protein>
<dbReference type="InterPro" id="IPR031052">
    <property type="entry name" value="FHY3/FAR1"/>
</dbReference>
<proteinExistence type="inferred from homology"/>
<evidence type="ECO:0000313" key="5">
    <source>
        <dbReference type="Proteomes" id="UP001188597"/>
    </source>
</evidence>
<keyword evidence="1" id="KW-0862">Zinc</keyword>
<evidence type="ECO:0000256" key="1">
    <source>
        <dbReference type="RuleBase" id="RU367018"/>
    </source>
</evidence>
<evidence type="ECO:0000313" key="4">
    <source>
        <dbReference type="EMBL" id="KAK3012045.1"/>
    </source>
</evidence>
<keyword evidence="1" id="KW-0863">Zinc-finger</keyword>
<dbReference type="GO" id="GO:0005634">
    <property type="term" value="C:nucleus"/>
    <property type="evidence" value="ECO:0007669"/>
    <property type="project" value="UniProtKB-SubCell"/>
</dbReference>
<reference evidence="4" key="1">
    <citation type="submission" date="2022-12" db="EMBL/GenBank/DDBJ databases">
        <title>Draft genome assemblies for two species of Escallonia (Escalloniales).</title>
        <authorList>
            <person name="Chanderbali A."/>
            <person name="Dervinis C."/>
            <person name="Anghel I."/>
            <person name="Soltis D."/>
            <person name="Soltis P."/>
            <person name="Zapata F."/>
        </authorList>
    </citation>
    <scope>NUCLEOTIDE SEQUENCE</scope>
    <source>
        <strain evidence="4">UCBG64.0493</strain>
        <tissue evidence="4">Leaf</tissue>
    </source>
</reference>
<dbReference type="AlphaFoldDB" id="A0AA89AR75"/>
<evidence type="ECO:0000259" key="3">
    <source>
        <dbReference type="Pfam" id="PF03101"/>
    </source>
</evidence>
<dbReference type="PANTHER" id="PTHR31669">
    <property type="entry name" value="PROTEIN FAR1-RELATED SEQUENCE 10-RELATED"/>
    <property type="match status" value="1"/>
</dbReference>
<accession>A0AA89AR75</accession>
<keyword evidence="1" id="KW-0539">Nucleus</keyword>
<comment type="caution">
    <text evidence="4">The sequence shown here is derived from an EMBL/GenBank/DDBJ whole genome shotgun (WGS) entry which is preliminary data.</text>
</comment>
<dbReference type="Pfam" id="PF03101">
    <property type="entry name" value="FAR1"/>
    <property type="match status" value="1"/>
</dbReference>
<evidence type="ECO:0000256" key="2">
    <source>
        <dbReference type="SAM" id="MobiDB-lite"/>
    </source>
</evidence>
<feature type="domain" description="FAR1" evidence="3">
    <location>
        <begin position="97"/>
        <end position="143"/>
    </location>
</feature>